<dbReference type="OrthoDB" id="416454at2759"/>
<keyword evidence="2" id="KW-1185">Reference proteome</keyword>
<proteinExistence type="predicted"/>
<protein>
    <submittedName>
        <fullName evidence="1">Uncharacterized protein</fullName>
    </submittedName>
</protein>
<dbReference type="AlphaFoldDB" id="A0A6S7I3D6"/>
<organism evidence="1 2">
    <name type="scientific">Paramuricea clavata</name>
    <name type="common">Red gorgonian</name>
    <name type="synonym">Violescent sea-whip</name>
    <dbReference type="NCBI Taxonomy" id="317549"/>
    <lineage>
        <taxon>Eukaryota</taxon>
        <taxon>Metazoa</taxon>
        <taxon>Cnidaria</taxon>
        <taxon>Anthozoa</taxon>
        <taxon>Octocorallia</taxon>
        <taxon>Malacalcyonacea</taxon>
        <taxon>Plexauridae</taxon>
        <taxon>Paramuricea</taxon>
    </lineage>
</organism>
<dbReference type="InterPro" id="IPR000477">
    <property type="entry name" value="RT_dom"/>
</dbReference>
<name>A0A6S7I3D6_PARCT</name>
<dbReference type="Pfam" id="PF00078">
    <property type="entry name" value="RVT_1"/>
    <property type="match status" value="1"/>
</dbReference>
<evidence type="ECO:0000313" key="2">
    <source>
        <dbReference type="Proteomes" id="UP001152795"/>
    </source>
</evidence>
<dbReference type="InterPro" id="IPR043502">
    <property type="entry name" value="DNA/RNA_pol_sf"/>
</dbReference>
<evidence type="ECO:0000313" key="1">
    <source>
        <dbReference type="EMBL" id="CAB4012924.1"/>
    </source>
</evidence>
<dbReference type="Gene3D" id="3.60.10.10">
    <property type="entry name" value="Endonuclease/exonuclease/phosphatase"/>
    <property type="match status" value="1"/>
</dbReference>
<dbReference type="InterPro" id="IPR005135">
    <property type="entry name" value="Endo/exonuclease/phosphatase"/>
</dbReference>
<dbReference type="SUPFAM" id="SSF56672">
    <property type="entry name" value="DNA/RNA polymerases"/>
    <property type="match status" value="1"/>
</dbReference>
<dbReference type="PROSITE" id="PS50878">
    <property type="entry name" value="RT_POL"/>
    <property type="match status" value="1"/>
</dbReference>
<dbReference type="GO" id="GO:0003824">
    <property type="term" value="F:catalytic activity"/>
    <property type="evidence" value="ECO:0007669"/>
    <property type="project" value="InterPro"/>
</dbReference>
<dbReference type="Pfam" id="PF03372">
    <property type="entry name" value="Exo_endo_phos"/>
    <property type="match status" value="1"/>
</dbReference>
<dbReference type="SUPFAM" id="SSF56219">
    <property type="entry name" value="DNase I-like"/>
    <property type="match status" value="1"/>
</dbReference>
<dbReference type="Proteomes" id="UP001152795">
    <property type="component" value="Unassembled WGS sequence"/>
</dbReference>
<dbReference type="PANTHER" id="PTHR47510">
    <property type="entry name" value="REVERSE TRANSCRIPTASE DOMAIN-CONTAINING PROTEIN"/>
    <property type="match status" value="1"/>
</dbReference>
<gene>
    <name evidence="1" type="ORF">PACLA_8A001272</name>
</gene>
<dbReference type="CDD" id="cd01650">
    <property type="entry name" value="RT_nLTR_like"/>
    <property type="match status" value="1"/>
</dbReference>
<sequence length="947" mass="107685">MADTTYSRVWRMLLILLMFEAIFNELSYAKLYNDNSKVRSNGLVMNVHLNNEIRLKSFAWRQTCKKVKVKYMGSAFTSGKQLLRLTNFALAALILQRSGDVALLLNPGPISTQLPKKHLHLGQVNVNGLRNKTMEIKDLLNDTGIHLLALTETKLDNLILDGSVAIEGYQFLKRNRNGHGGGIGLYSKDCLVCKVRNDLCSPYIEDLWVEICRPKAPKMLLGIFYCPPSANKDYMTHVYDSWDRATDENYETYVLGDFNKNLFNQEDSALLRSYADICGLTQTVSEATRTVNTARSTTTTCLDLIFTNNPEQNMSHCKVISVGFTDHDLTVLSIKSKIPKGPSKVVYKRSYKHFSAEKFINDLKLIPFWLVESSDDPNEALDTFLNLFRDIADIHAPIRKYTVKSKPPPWITQNIRDLMLMRDAAKREAKVSGFPSDWAVYRKLRNHVVKVNRESKRACFLEAINNTKKDPKSMWKTINNLLGRSNCPIPTYAESNGEIYTKPKDIANHFAKFFNEKIRKYRFEMSNPIDTEYVTKSITEIMTGKNCRFEFSSLSLLEVHSCLAKLPDTKVTGVDGIDNFLLRIASNIIAEPIRYIFNCSYAKSIFPDQWKVAKLHPIPKDKKQPFEDINSRPISLLNVLSKLHEKFAHKQICHYVSEHNLMLKNQHAYRINHSTESALLHLTDSCLDNMENDNAINWIKSYLSGRTSTVYINGAFSNPIEMTCGVPQGSCLGPLLFSLFVNDLPTVLTTADITLYADDSTPFQSGHNARLISDKLQLDLSKVELWVSKNRLVLNADKTNSILIGSRQKIKSAPSLNLSIKDKIIEQRPCVKLLGVQVDENLSWKQHCEDLLKDCSKALGLLFKFSRYIPSKVLKIIAEALILSKLNYCCTVWGSAQNQESINNLQKLQNKAARLILGYKVDEISRENLHDEIGWLTVRQLGFMSEP</sequence>
<reference evidence="1" key="1">
    <citation type="submission" date="2020-04" db="EMBL/GenBank/DDBJ databases">
        <authorList>
            <person name="Alioto T."/>
            <person name="Alioto T."/>
            <person name="Gomez Garrido J."/>
        </authorList>
    </citation>
    <scope>NUCLEOTIDE SEQUENCE</scope>
    <source>
        <strain evidence="1">A484AB</strain>
    </source>
</reference>
<dbReference type="PANTHER" id="PTHR47510:SF3">
    <property type="entry name" value="ENDO_EXONUCLEASE_PHOSPHATASE DOMAIN-CONTAINING PROTEIN"/>
    <property type="match status" value="1"/>
</dbReference>
<dbReference type="EMBL" id="CACRXK020007685">
    <property type="protein sequence ID" value="CAB4012924.1"/>
    <property type="molecule type" value="Genomic_DNA"/>
</dbReference>
<dbReference type="InterPro" id="IPR036691">
    <property type="entry name" value="Endo/exonu/phosph_ase_sf"/>
</dbReference>
<accession>A0A6S7I3D6</accession>
<comment type="caution">
    <text evidence="1">The sequence shown here is derived from an EMBL/GenBank/DDBJ whole genome shotgun (WGS) entry which is preliminary data.</text>
</comment>